<evidence type="ECO:0000256" key="1">
    <source>
        <dbReference type="ARBA" id="ARBA00004689"/>
    </source>
</evidence>
<gene>
    <name evidence="11" type="ORF">COU10_00480</name>
</gene>
<dbReference type="InterPro" id="IPR000891">
    <property type="entry name" value="PYR_CT"/>
</dbReference>
<evidence type="ECO:0000256" key="7">
    <source>
        <dbReference type="ARBA" id="ARBA00023211"/>
    </source>
</evidence>
<evidence type="ECO:0000256" key="2">
    <source>
        <dbReference type="ARBA" id="ARBA00009396"/>
    </source>
</evidence>
<evidence type="ECO:0000256" key="3">
    <source>
        <dbReference type="ARBA" id="ARBA00012973"/>
    </source>
</evidence>
<keyword evidence="11" id="KW-0012">Acyltransferase</keyword>
<dbReference type="PROSITE" id="PS50991">
    <property type="entry name" value="PYR_CT"/>
    <property type="match status" value="1"/>
</dbReference>
<evidence type="ECO:0000313" key="12">
    <source>
        <dbReference type="Proteomes" id="UP000230903"/>
    </source>
</evidence>
<keyword evidence="8" id="KW-0100">Branched-chain amino acid biosynthesis</keyword>
<dbReference type="InterPro" id="IPR002034">
    <property type="entry name" value="AIPM/Hcit_synth_CS"/>
</dbReference>
<organism evidence="11 12">
    <name type="scientific">Candidatus Harrisonbacteria bacterium CG10_big_fil_rev_8_21_14_0_10_45_28</name>
    <dbReference type="NCBI Taxonomy" id="1974586"/>
    <lineage>
        <taxon>Bacteria</taxon>
        <taxon>Candidatus Harrisoniibacteriota</taxon>
    </lineage>
</organism>
<evidence type="ECO:0000256" key="6">
    <source>
        <dbReference type="ARBA" id="ARBA00022679"/>
    </source>
</evidence>
<dbReference type="InterPro" id="IPR013785">
    <property type="entry name" value="Aldolase_TIM"/>
</dbReference>
<dbReference type="GO" id="GO:0003852">
    <property type="term" value="F:2-isopropylmalate synthase activity"/>
    <property type="evidence" value="ECO:0007669"/>
    <property type="project" value="UniProtKB-EC"/>
</dbReference>
<dbReference type="PANTHER" id="PTHR10277:SF9">
    <property type="entry name" value="2-ISOPROPYLMALATE SYNTHASE 1, CHLOROPLASTIC-RELATED"/>
    <property type="match status" value="1"/>
</dbReference>
<dbReference type="PANTHER" id="PTHR10277">
    <property type="entry name" value="HOMOCITRATE SYNTHASE-RELATED"/>
    <property type="match status" value="1"/>
</dbReference>
<feature type="domain" description="Pyruvate carboxyltransferase" evidence="10">
    <location>
        <begin position="4"/>
        <end position="263"/>
    </location>
</feature>
<evidence type="ECO:0000259" key="10">
    <source>
        <dbReference type="PROSITE" id="PS50991"/>
    </source>
</evidence>
<evidence type="ECO:0000256" key="9">
    <source>
        <dbReference type="RuleBase" id="RU003523"/>
    </source>
</evidence>
<keyword evidence="6 9" id="KW-0808">Transferase</keyword>
<dbReference type="EMBL" id="PFBC01000008">
    <property type="protein sequence ID" value="PIR88203.1"/>
    <property type="molecule type" value="Genomic_DNA"/>
</dbReference>
<dbReference type="AlphaFoldDB" id="A0A2H0UP79"/>
<sequence length="346" mass="37824">MEKILINDITLRDGEQAPGVNFFPEEKLKIARQLVKLGLPIIEAGFPIASESDAEGVNLVAKEFGNDIIISAMCRANKKDIEVAAKALGNAKKGRIQVVMGTSDIHLKHKFNMTREQAKELSIEMVKYARNFTNDVEFAAEDSTRSDLNYLIEVCRACVEAGAKTIELPDTVGYATPEGYALWVSKIVEALPKDIVVATHCHNDLGLAVANTLAGLMAGAKQAEVTVNGIGERVGNAASEEVIMALKTREDYYQKDINYINTKEIINTSKLIEELSAIKIAYNKAIVGRNAFLHESGIHQDGLLKSPQTYQVINPQDIGLSGYNLLLGKLSGRHALEDKLAQLGFK</sequence>
<dbReference type="InterPro" id="IPR054691">
    <property type="entry name" value="LeuA/HCS_post-cat"/>
</dbReference>
<comment type="caution">
    <text evidence="11">The sequence shown here is derived from an EMBL/GenBank/DDBJ whole genome shotgun (WGS) entry which is preliminary data.</text>
</comment>
<comment type="pathway">
    <text evidence="1">Amino-acid biosynthesis; L-leucine biosynthesis; L-leucine from 3-methyl-2-oxobutanoate: step 1/4.</text>
</comment>
<dbReference type="EC" id="2.3.3.13" evidence="3"/>
<keyword evidence="4" id="KW-0432">Leucine biosynthesis</keyword>
<dbReference type="PROSITE" id="PS00816">
    <property type="entry name" value="AIPM_HOMOCIT_SYNTH_2"/>
    <property type="match status" value="1"/>
</dbReference>
<keyword evidence="7" id="KW-0464">Manganese</keyword>
<dbReference type="InterPro" id="IPR050073">
    <property type="entry name" value="2-IPM_HCS-like"/>
</dbReference>
<protein>
    <recommendedName>
        <fullName evidence="3">2-isopropylmalate synthase</fullName>
        <ecNumber evidence="3">2.3.3.13</ecNumber>
    </recommendedName>
</protein>
<comment type="similarity">
    <text evidence="2">Belongs to the alpha-IPM synthase/homocitrate synthase family. LeuA type 1 subfamily.</text>
</comment>
<reference evidence="12" key="1">
    <citation type="submission" date="2017-09" db="EMBL/GenBank/DDBJ databases">
        <title>Depth-based differentiation of microbial function through sediment-hosted aquifers and enrichment of novel symbionts in the deep terrestrial subsurface.</title>
        <authorList>
            <person name="Probst A.J."/>
            <person name="Ladd B."/>
            <person name="Jarett J.K."/>
            <person name="Geller-Mcgrath D.E."/>
            <person name="Sieber C.M.K."/>
            <person name="Emerson J.B."/>
            <person name="Anantharaman K."/>
            <person name="Thomas B.C."/>
            <person name="Malmstrom R."/>
            <person name="Stieglmeier M."/>
            <person name="Klingl A."/>
            <person name="Woyke T."/>
            <person name="Ryan C.M."/>
            <person name="Banfield J.F."/>
        </authorList>
    </citation>
    <scope>NUCLEOTIDE SEQUENCE [LARGE SCALE GENOMIC DNA]</scope>
</reference>
<dbReference type="Proteomes" id="UP000230903">
    <property type="component" value="Unassembled WGS sequence"/>
</dbReference>
<evidence type="ECO:0000256" key="5">
    <source>
        <dbReference type="ARBA" id="ARBA00022605"/>
    </source>
</evidence>
<accession>A0A2H0UP79</accession>
<feature type="non-terminal residue" evidence="11">
    <location>
        <position position="346"/>
    </location>
</feature>
<proteinExistence type="inferred from homology"/>
<evidence type="ECO:0000256" key="4">
    <source>
        <dbReference type="ARBA" id="ARBA00022430"/>
    </source>
</evidence>
<dbReference type="Gene3D" id="1.10.238.260">
    <property type="match status" value="1"/>
</dbReference>
<dbReference type="PROSITE" id="PS00815">
    <property type="entry name" value="AIPM_HOMOCIT_SYNTH_1"/>
    <property type="match status" value="1"/>
</dbReference>
<dbReference type="SUPFAM" id="SSF51569">
    <property type="entry name" value="Aldolase"/>
    <property type="match status" value="1"/>
</dbReference>
<dbReference type="CDD" id="cd07940">
    <property type="entry name" value="DRE_TIM_IPMS"/>
    <property type="match status" value="1"/>
</dbReference>
<evidence type="ECO:0000313" key="11">
    <source>
        <dbReference type="EMBL" id="PIR88203.1"/>
    </source>
</evidence>
<dbReference type="Pfam" id="PF22617">
    <property type="entry name" value="HCS_D2"/>
    <property type="match status" value="1"/>
</dbReference>
<dbReference type="Gene3D" id="3.20.20.70">
    <property type="entry name" value="Aldolase class I"/>
    <property type="match status" value="1"/>
</dbReference>
<dbReference type="Pfam" id="PF00682">
    <property type="entry name" value="HMGL-like"/>
    <property type="match status" value="1"/>
</dbReference>
<name>A0A2H0UP79_9BACT</name>
<keyword evidence="5" id="KW-0028">Amino-acid biosynthesis</keyword>
<evidence type="ECO:0000256" key="8">
    <source>
        <dbReference type="ARBA" id="ARBA00023304"/>
    </source>
</evidence>
<dbReference type="GO" id="GO:0009098">
    <property type="term" value="P:L-leucine biosynthetic process"/>
    <property type="evidence" value="ECO:0007669"/>
    <property type="project" value="UniProtKB-KW"/>
</dbReference>
<dbReference type="FunFam" id="3.20.20.70:FF:000010">
    <property type="entry name" value="2-isopropylmalate synthase"/>
    <property type="match status" value="1"/>
</dbReference>